<dbReference type="Gene3D" id="3.40.50.1240">
    <property type="entry name" value="Phosphoglycerate mutase-like"/>
    <property type="match status" value="1"/>
</dbReference>
<proteinExistence type="predicted"/>
<comment type="caution">
    <text evidence="2">The sequence shown here is derived from an EMBL/GenBank/DDBJ whole genome shotgun (WGS) entry which is preliminary data.</text>
</comment>
<dbReference type="Pfam" id="PF00300">
    <property type="entry name" value="His_Phos_1"/>
    <property type="match status" value="1"/>
</dbReference>
<dbReference type="InterPro" id="IPR029033">
    <property type="entry name" value="His_PPase_superfam"/>
</dbReference>
<gene>
    <name evidence="2" type="ORF">CLV60_109278</name>
</gene>
<dbReference type="PANTHER" id="PTHR47623">
    <property type="entry name" value="OS09G0287300 PROTEIN"/>
    <property type="match status" value="1"/>
</dbReference>
<dbReference type="SUPFAM" id="SSF53254">
    <property type="entry name" value="Phosphoglycerate mutase-like"/>
    <property type="match status" value="1"/>
</dbReference>
<evidence type="ECO:0000313" key="3">
    <source>
        <dbReference type="Proteomes" id="UP000241964"/>
    </source>
</evidence>
<dbReference type="PANTHER" id="PTHR47623:SF1">
    <property type="entry name" value="OS09G0287300 PROTEIN"/>
    <property type="match status" value="1"/>
</dbReference>
<dbReference type="CDD" id="cd07067">
    <property type="entry name" value="HP_PGM_like"/>
    <property type="match status" value="1"/>
</dbReference>
<dbReference type="RefSeq" id="WP_106597200.1">
    <property type="nucleotide sequence ID" value="NZ_PYAS01000009.1"/>
</dbReference>
<accession>A0A2P8FYR1</accession>
<dbReference type="OrthoDB" id="9810154at2"/>
<evidence type="ECO:0000256" key="1">
    <source>
        <dbReference type="PIRSR" id="PIRSR613078-2"/>
    </source>
</evidence>
<dbReference type="EMBL" id="PYAS01000009">
    <property type="protein sequence ID" value="PSL26785.1"/>
    <property type="molecule type" value="Genomic_DNA"/>
</dbReference>
<dbReference type="AlphaFoldDB" id="A0A2P8FYR1"/>
<keyword evidence="3" id="KW-1185">Reference proteome</keyword>
<protein>
    <submittedName>
        <fullName evidence="2">Phosphohistidine phosphatase</fullName>
    </submittedName>
</protein>
<organism evidence="2 3">
    <name type="scientific">Dyadobacter jiangsuensis</name>
    <dbReference type="NCBI Taxonomy" id="1591085"/>
    <lineage>
        <taxon>Bacteria</taxon>
        <taxon>Pseudomonadati</taxon>
        <taxon>Bacteroidota</taxon>
        <taxon>Cytophagia</taxon>
        <taxon>Cytophagales</taxon>
        <taxon>Spirosomataceae</taxon>
        <taxon>Dyadobacter</taxon>
    </lineage>
</organism>
<reference evidence="2 3" key="1">
    <citation type="submission" date="2018-03" db="EMBL/GenBank/DDBJ databases">
        <title>Genomic Encyclopedia of Archaeal and Bacterial Type Strains, Phase II (KMG-II): from individual species to whole genera.</title>
        <authorList>
            <person name="Goeker M."/>
        </authorList>
    </citation>
    <scope>NUCLEOTIDE SEQUENCE [LARGE SCALE GENOMIC DNA]</scope>
    <source>
        <strain evidence="2 3">DSM 29057</strain>
    </source>
</reference>
<name>A0A2P8FYR1_9BACT</name>
<sequence length="169" mass="18867">MKKTLILVRHATAEDQSFRIKDFDRNLNSKGLSESLAMGKWLVQEGVKPDVFVSSPASRAFKTAEIIAGQFKVSVDEIQKQEGIYDGGPRAYLQAVTGASEQYSTLMLFGHNPDITYFAEYLSGASIGSMKKGSAAFIEFKDQKWEEISAKTGDLVRYKTPKQVREEED</sequence>
<evidence type="ECO:0000313" key="2">
    <source>
        <dbReference type="EMBL" id="PSL26785.1"/>
    </source>
</evidence>
<dbReference type="Proteomes" id="UP000241964">
    <property type="component" value="Unassembled WGS sequence"/>
</dbReference>
<dbReference type="InterPro" id="IPR013078">
    <property type="entry name" value="His_Pase_superF_clade-1"/>
</dbReference>
<feature type="binding site" evidence="1">
    <location>
        <position position="59"/>
    </location>
    <ligand>
        <name>substrate</name>
    </ligand>
</feature>